<accession>A0A0F9BL81</accession>
<evidence type="ECO:0000313" key="1">
    <source>
        <dbReference type="EMBL" id="KKK85156.1"/>
    </source>
</evidence>
<protein>
    <recommendedName>
        <fullName evidence="2">LTD domain-containing protein</fullName>
    </recommendedName>
</protein>
<sequence length="125" mass="13531">MVSGARRADIGREAALAIDEDRPIRVVVKDAAGDPVTMTGWTLEWGVVDNSDDTVLLTKTTSAGEITLATTDGTDDTAVITVDDPTFASIVRSASAGTYRHYLKRTDNTFEAFIVYGSIFIMRIK</sequence>
<organism evidence="1">
    <name type="scientific">marine sediment metagenome</name>
    <dbReference type="NCBI Taxonomy" id="412755"/>
    <lineage>
        <taxon>unclassified sequences</taxon>
        <taxon>metagenomes</taxon>
        <taxon>ecological metagenomes</taxon>
    </lineage>
</organism>
<proteinExistence type="predicted"/>
<evidence type="ECO:0008006" key="2">
    <source>
        <dbReference type="Google" id="ProtNLM"/>
    </source>
</evidence>
<name>A0A0F9BL81_9ZZZZ</name>
<dbReference type="AlphaFoldDB" id="A0A0F9BL81"/>
<reference evidence="1" key="1">
    <citation type="journal article" date="2015" name="Nature">
        <title>Complex archaea that bridge the gap between prokaryotes and eukaryotes.</title>
        <authorList>
            <person name="Spang A."/>
            <person name="Saw J.H."/>
            <person name="Jorgensen S.L."/>
            <person name="Zaremba-Niedzwiedzka K."/>
            <person name="Martijn J."/>
            <person name="Lind A.E."/>
            <person name="van Eijk R."/>
            <person name="Schleper C."/>
            <person name="Guy L."/>
            <person name="Ettema T.J."/>
        </authorList>
    </citation>
    <scope>NUCLEOTIDE SEQUENCE</scope>
</reference>
<gene>
    <name evidence="1" type="ORF">LCGC14_2776120</name>
</gene>
<comment type="caution">
    <text evidence="1">The sequence shown here is derived from an EMBL/GenBank/DDBJ whole genome shotgun (WGS) entry which is preliminary data.</text>
</comment>
<dbReference type="EMBL" id="LAZR01051443">
    <property type="protein sequence ID" value="KKK85156.1"/>
    <property type="molecule type" value="Genomic_DNA"/>
</dbReference>